<evidence type="ECO:0000313" key="2">
    <source>
        <dbReference type="EMBL" id="KAK7532437.1"/>
    </source>
</evidence>
<feature type="compositionally biased region" description="Gly residues" evidence="1">
    <location>
        <begin position="292"/>
        <end position="303"/>
    </location>
</feature>
<feature type="region of interest" description="Disordered" evidence="1">
    <location>
        <begin position="234"/>
        <end position="255"/>
    </location>
</feature>
<feature type="region of interest" description="Disordered" evidence="1">
    <location>
        <begin position="165"/>
        <end position="210"/>
    </location>
</feature>
<accession>A0ABR1LB28</accession>
<comment type="caution">
    <text evidence="2">The sequence shown here is derived from an EMBL/GenBank/DDBJ whole genome shotgun (WGS) entry which is preliminary data.</text>
</comment>
<feature type="region of interest" description="Disordered" evidence="1">
    <location>
        <begin position="281"/>
        <end position="303"/>
    </location>
</feature>
<sequence length="303" mass="31661">MAVRSVAMRSLNRQRANVVLAHLLEADKVLSPLDVAQRYERVFELRDGVLRGARREVLGWGRLGVALGEVIAVLPSASSSGAGIAGSGARVLGRSGGGEKQARHAAAAAAAPSLARLLRIFEQEAYVLWFDAKTRTALIVLKQDAGPVAQVQAWAQALMMAGRYAGRHQQQQKQQQHGKREGPAGGQKGASQEILSSGGRGGASADGEDGAADEFAACEAELQLTLERARDMFDESEGEGRGVDVGGGVGGGALPRRRGLARQRLEAAGWDLSIAALETRSGSRLQAVGKNAGRGGGGGNKRE</sequence>
<keyword evidence="3" id="KW-1185">Reference proteome</keyword>
<dbReference type="Proteomes" id="UP001360953">
    <property type="component" value="Unassembled WGS sequence"/>
</dbReference>
<reference evidence="2 3" key="1">
    <citation type="submission" date="2024-04" db="EMBL/GenBank/DDBJ databases">
        <title>Phyllosticta paracitricarpa is synonymous to the EU quarantine fungus P. citricarpa based on phylogenomic analyses.</title>
        <authorList>
            <consortium name="Lawrence Berkeley National Laboratory"/>
            <person name="Van ingen-buijs V.A."/>
            <person name="Van westerhoven A.C."/>
            <person name="Haridas S."/>
            <person name="Skiadas P."/>
            <person name="Martin F."/>
            <person name="Groenewald J.Z."/>
            <person name="Crous P.W."/>
            <person name="Seidl M.F."/>
        </authorList>
    </citation>
    <scope>NUCLEOTIDE SEQUENCE [LARGE SCALE GENOMIC DNA]</scope>
    <source>
        <strain evidence="2 3">CPC 17464</strain>
    </source>
</reference>
<proteinExistence type="predicted"/>
<dbReference type="InterPro" id="IPR006968">
    <property type="entry name" value="RUS_fam"/>
</dbReference>
<dbReference type="EMBL" id="JBBPEH010000011">
    <property type="protein sequence ID" value="KAK7532437.1"/>
    <property type="molecule type" value="Genomic_DNA"/>
</dbReference>
<organism evidence="2 3">
    <name type="scientific">Phyllosticta citribraziliensis</name>
    <dbReference type="NCBI Taxonomy" id="989973"/>
    <lineage>
        <taxon>Eukaryota</taxon>
        <taxon>Fungi</taxon>
        <taxon>Dikarya</taxon>
        <taxon>Ascomycota</taxon>
        <taxon>Pezizomycotina</taxon>
        <taxon>Dothideomycetes</taxon>
        <taxon>Dothideomycetes incertae sedis</taxon>
        <taxon>Botryosphaeriales</taxon>
        <taxon>Phyllostictaceae</taxon>
        <taxon>Phyllosticta</taxon>
    </lineage>
</organism>
<dbReference type="RefSeq" id="XP_066652105.1">
    <property type="nucleotide sequence ID" value="XM_066793682.1"/>
</dbReference>
<evidence type="ECO:0000256" key="1">
    <source>
        <dbReference type="SAM" id="MobiDB-lite"/>
    </source>
</evidence>
<dbReference type="PANTHER" id="PTHR12770:SF31">
    <property type="entry name" value="RUS FAMILY MEMBER 1"/>
    <property type="match status" value="1"/>
</dbReference>
<evidence type="ECO:0000313" key="3">
    <source>
        <dbReference type="Proteomes" id="UP001360953"/>
    </source>
</evidence>
<dbReference type="GeneID" id="92026588"/>
<dbReference type="PANTHER" id="PTHR12770">
    <property type="entry name" value="RUS1 FAMILY PROTEIN C16ORF58"/>
    <property type="match status" value="1"/>
</dbReference>
<protein>
    <submittedName>
        <fullName evidence="2">Uncharacterized protein</fullName>
    </submittedName>
</protein>
<gene>
    <name evidence="2" type="ORF">J3D65DRAFT_105909</name>
</gene>
<feature type="compositionally biased region" description="Gly residues" evidence="1">
    <location>
        <begin position="243"/>
        <end position="253"/>
    </location>
</feature>
<name>A0ABR1LB28_9PEZI</name>